<keyword evidence="1" id="KW-0812">Transmembrane</keyword>
<dbReference type="PROSITE" id="PS50112">
    <property type="entry name" value="PAS"/>
    <property type="match status" value="1"/>
</dbReference>
<accession>A0A845Q9B0</accession>
<proteinExistence type="predicted"/>
<dbReference type="InterPro" id="IPR000014">
    <property type="entry name" value="PAS"/>
</dbReference>
<dbReference type="OrthoDB" id="9812260at2"/>
<protein>
    <submittedName>
        <fullName evidence="4">Diguanylate cyclase</fullName>
    </submittedName>
</protein>
<organism evidence="4 5">
    <name type="scientific">Pyruvatibacter mobilis</name>
    <dbReference type="NCBI Taxonomy" id="1712261"/>
    <lineage>
        <taxon>Bacteria</taxon>
        <taxon>Pseudomonadati</taxon>
        <taxon>Pseudomonadota</taxon>
        <taxon>Alphaproteobacteria</taxon>
        <taxon>Hyphomicrobiales</taxon>
        <taxon>Parvibaculaceae</taxon>
        <taxon>Pyruvatibacter</taxon>
    </lineage>
</organism>
<dbReference type="InterPro" id="IPR000160">
    <property type="entry name" value="GGDEF_dom"/>
</dbReference>
<evidence type="ECO:0000256" key="1">
    <source>
        <dbReference type="SAM" id="Phobius"/>
    </source>
</evidence>
<dbReference type="SUPFAM" id="SSF55073">
    <property type="entry name" value="Nucleotide cyclase"/>
    <property type="match status" value="1"/>
</dbReference>
<evidence type="ECO:0000313" key="4">
    <source>
        <dbReference type="EMBL" id="NBG94838.1"/>
    </source>
</evidence>
<keyword evidence="5" id="KW-1185">Reference proteome</keyword>
<reference evidence="4 5" key="1">
    <citation type="journal article" date="2016" name="Int. J. Syst. Evol. Microbiol.">
        <title>Pyruvatibacter mobilis gen. nov., sp. nov., a marine bacterium from the culture broth of Picochlorum sp. 122.</title>
        <authorList>
            <person name="Wang G."/>
            <person name="Tang M."/>
            <person name="Wu H."/>
            <person name="Dai S."/>
            <person name="Li T."/>
            <person name="Chen C."/>
            <person name="He H."/>
            <person name="Fan J."/>
            <person name="Xiang W."/>
            <person name="Li X."/>
        </authorList>
    </citation>
    <scope>NUCLEOTIDE SEQUENCE [LARGE SCALE GENOMIC DNA]</scope>
    <source>
        <strain evidence="4 5">GYP-11</strain>
    </source>
</reference>
<dbReference type="FunFam" id="3.30.70.270:FF:000001">
    <property type="entry name" value="Diguanylate cyclase domain protein"/>
    <property type="match status" value="1"/>
</dbReference>
<dbReference type="NCBIfam" id="TIGR00254">
    <property type="entry name" value="GGDEF"/>
    <property type="match status" value="1"/>
</dbReference>
<dbReference type="GeneID" id="300655745"/>
<dbReference type="CDD" id="cd01949">
    <property type="entry name" value="GGDEF"/>
    <property type="match status" value="1"/>
</dbReference>
<dbReference type="InterPro" id="IPR029787">
    <property type="entry name" value="Nucleotide_cyclase"/>
</dbReference>
<keyword evidence="1" id="KW-0472">Membrane</keyword>
<dbReference type="PANTHER" id="PTHR46663">
    <property type="entry name" value="DIGUANYLATE CYCLASE DGCT-RELATED"/>
    <property type="match status" value="1"/>
</dbReference>
<dbReference type="InterPro" id="IPR043128">
    <property type="entry name" value="Rev_trsase/Diguanyl_cyclase"/>
</dbReference>
<dbReference type="AlphaFoldDB" id="A0A845Q9B0"/>
<dbReference type="SMART" id="SM00267">
    <property type="entry name" value="GGDEF"/>
    <property type="match status" value="1"/>
</dbReference>
<feature type="transmembrane region" description="Helical" evidence="1">
    <location>
        <begin position="296"/>
        <end position="321"/>
    </location>
</feature>
<comment type="caution">
    <text evidence="4">The sequence shown here is derived from an EMBL/GenBank/DDBJ whole genome shotgun (WGS) entry which is preliminary data.</text>
</comment>
<dbReference type="Proteomes" id="UP000470384">
    <property type="component" value="Unassembled WGS sequence"/>
</dbReference>
<feature type="domain" description="GGDEF" evidence="3">
    <location>
        <begin position="586"/>
        <end position="720"/>
    </location>
</feature>
<dbReference type="InterPro" id="IPR052163">
    <property type="entry name" value="DGC-Regulatory_Protein"/>
</dbReference>
<dbReference type="PANTHER" id="PTHR46663:SF4">
    <property type="entry name" value="DIGUANYLATE CYCLASE DGCT-RELATED"/>
    <property type="match status" value="1"/>
</dbReference>
<dbReference type="PROSITE" id="PS50887">
    <property type="entry name" value="GGDEF"/>
    <property type="match status" value="1"/>
</dbReference>
<feature type="domain" description="PAS" evidence="2">
    <location>
        <begin position="425"/>
        <end position="477"/>
    </location>
</feature>
<dbReference type="GO" id="GO:0003824">
    <property type="term" value="F:catalytic activity"/>
    <property type="evidence" value="ECO:0007669"/>
    <property type="project" value="UniProtKB-ARBA"/>
</dbReference>
<evidence type="ECO:0000313" key="5">
    <source>
        <dbReference type="Proteomes" id="UP000470384"/>
    </source>
</evidence>
<dbReference type="EMBL" id="WXYQ01000004">
    <property type="protein sequence ID" value="NBG94838.1"/>
    <property type="molecule type" value="Genomic_DNA"/>
</dbReference>
<dbReference type="Pfam" id="PF12860">
    <property type="entry name" value="PAS_7"/>
    <property type="match status" value="1"/>
</dbReference>
<dbReference type="Gene3D" id="3.30.70.270">
    <property type="match status" value="1"/>
</dbReference>
<sequence>MRMSILAIMLSAGLFGMLFILDRTKEQWDRAGVLHDPRPLIVSRLRHHLGYGGVVHNFLNSILRPDAERQEDTAIDLGAVRGTLLYYDSLDVSPMERSSRIIIAEELDRIYVAARRIESGEFKGQAPEDVFRSLDVDLDALAAAVDTLAKISAGTSTASSGYHGLLSDFEAAIGLNGMIQNLKLFLLTGDTQLLDDAETCLDQALTILGALRQHATSVAEAEALFVIHDTISTYRHAIRVAGDMTRDGASAAEIDAVIRINDVPAISAYATLLGFEKLRLMESTATVASGFKQLEWTMIGLVLFVLLPMITEFGSFCLSLITGLPDWERKLSDAASDLAHEELHKVHDFSSLPSEFANLETPFGLIRNTIWHRRETALQDQVQVAAVTSENERFHSELEALRIEQDMTRERARTAHQRAVEAVNDGKTLSSVMDSLSHGILASRGIGEIVFWNSGVPELIGVSPEWLSGGRTLRDLIIYLASRGEYGQGDPVVIADAALDRLEERLGAGVVSSDHKFANGRVLALEMSKSTSGLIVFSAADVTEHHEQVEAMQQQATSDPLTGLPNRVALDEFTTAMLKHSERSGEVAAIMAIDLDGFKPINDTHGHHAGDELLREIATRMQEEARETDFVARVGGDEFIIVLLHLEDGNGALRFGQRLLRAIEMPVTLEDGTEVHVSASAGISLFPYHGREAQPLCVLADMALYEAKGKGRNAVVMYELPETQAVNVLTAASSAS</sequence>
<keyword evidence="1" id="KW-1133">Transmembrane helix</keyword>
<evidence type="ECO:0000259" key="3">
    <source>
        <dbReference type="PROSITE" id="PS50887"/>
    </source>
</evidence>
<dbReference type="Pfam" id="PF00990">
    <property type="entry name" value="GGDEF"/>
    <property type="match status" value="1"/>
</dbReference>
<dbReference type="RefSeq" id="WP_160586913.1">
    <property type="nucleotide sequence ID" value="NZ_BMHN01000001.1"/>
</dbReference>
<name>A0A845Q9B0_9HYPH</name>
<gene>
    <name evidence="4" type="ORF">GTQ45_03730</name>
</gene>
<evidence type="ECO:0000259" key="2">
    <source>
        <dbReference type="PROSITE" id="PS50112"/>
    </source>
</evidence>